<dbReference type="InterPro" id="IPR050300">
    <property type="entry name" value="GDXG_lipolytic_enzyme"/>
</dbReference>
<dbReference type="PANTHER" id="PTHR48081:SF6">
    <property type="entry name" value="PEPTIDASE S9 PROLYL OLIGOPEPTIDASE CATALYTIC DOMAIN-CONTAINING PROTEIN"/>
    <property type="match status" value="1"/>
</dbReference>
<dbReference type="HOGENOM" id="CLU_012494_5_1_0"/>
<dbReference type="Proteomes" id="UP000002432">
    <property type="component" value="Chromosome"/>
</dbReference>
<feature type="signal peptide" evidence="2">
    <location>
        <begin position="1"/>
        <end position="20"/>
    </location>
</feature>
<evidence type="ECO:0000256" key="1">
    <source>
        <dbReference type="ARBA" id="ARBA00022801"/>
    </source>
</evidence>
<evidence type="ECO:0000256" key="2">
    <source>
        <dbReference type="SAM" id="SignalP"/>
    </source>
</evidence>
<name>Q1IQ24_KORVE</name>
<dbReference type="SUPFAM" id="SSF53474">
    <property type="entry name" value="alpha/beta-Hydrolases"/>
    <property type="match status" value="1"/>
</dbReference>
<dbReference type="KEGG" id="aba:Acid345_2025"/>
<dbReference type="STRING" id="204669.Acid345_2025"/>
<dbReference type="eggNOG" id="COG0657">
    <property type="taxonomic scope" value="Bacteria"/>
</dbReference>
<reference evidence="4 5" key="1">
    <citation type="journal article" date="2009" name="Appl. Environ. Microbiol.">
        <title>Three genomes from the phylum Acidobacteria provide insight into the lifestyles of these microorganisms in soils.</title>
        <authorList>
            <person name="Ward N.L."/>
            <person name="Challacombe J.F."/>
            <person name="Janssen P.H."/>
            <person name="Henrissat B."/>
            <person name="Coutinho P.M."/>
            <person name="Wu M."/>
            <person name="Xie G."/>
            <person name="Haft D.H."/>
            <person name="Sait M."/>
            <person name="Badger J."/>
            <person name="Barabote R.D."/>
            <person name="Bradley B."/>
            <person name="Brettin T.S."/>
            <person name="Brinkac L.M."/>
            <person name="Bruce D."/>
            <person name="Creasy T."/>
            <person name="Daugherty S.C."/>
            <person name="Davidsen T.M."/>
            <person name="DeBoy R.T."/>
            <person name="Detter J.C."/>
            <person name="Dodson R.J."/>
            <person name="Durkin A.S."/>
            <person name="Ganapathy A."/>
            <person name="Gwinn-Giglio M."/>
            <person name="Han C.S."/>
            <person name="Khouri H."/>
            <person name="Kiss H."/>
            <person name="Kothari S.P."/>
            <person name="Madupu R."/>
            <person name="Nelson K.E."/>
            <person name="Nelson W.C."/>
            <person name="Paulsen I."/>
            <person name="Penn K."/>
            <person name="Ren Q."/>
            <person name="Rosovitz M.J."/>
            <person name="Selengut J.D."/>
            <person name="Shrivastava S."/>
            <person name="Sullivan S.A."/>
            <person name="Tapia R."/>
            <person name="Thompson L.S."/>
            <person name="Watkins K.L."/>
            <person name="Yang Q."/>
            <person name="Yu C."/>
            <person name="Zafar N."/>
            <person name="Zhou L."/>
            <person name="Kuske C.R."/>
        </authorList>
    </citation>
    <scope>NUCLEOTIDE SEQUENCE [LARGE SCALE GENOMIC DNA]</scope>
    <source>
        <strain evidence="4 5">Ellin345</strain>
    </source>
</reference>
<dbReference type="InterPro" id="IPR029058">
    <property type="entry name" value="AB_hydrolase_fold"/>
</dbReference>
<feature type="domain" description="BD-FAE-like" evidence="3">
    <location>
        <begin position="58"/>
        <end position="256"/>
    </location>
</feature>
<organism evidence="4 5">
    <name type="scientific">Koribacter versatilis (strain Ellin345)</name>
    <dbReference type="NCBI Taxonomy" id="204669"/>
    <lineage>
        <taxon>Bacteria</taxon>
        <taxon>Pseudomonadati</taxon>
        <taxon>Acidobacteriota</taxon>
        <taxon>Terriglobia</taxon>
        <taxon>Terriglobales</taxon>
        <taxon>Candidatus Korobacteraceae</taxon>
        <taxon>Candidatus Korobacter</taxon>
    </lineage>
</organism>
<evidence type="ECO:0000313" key="5">
    <source>
        <dbReference type="Proteomes" id="UP000002432"/>
    </source>
</evidence>
<keyword evidence="1 4" id="KW-0378">Hydrolase</keyword>
<dbReference type="EnsemblBacteria" id="ABF41026">
    <property type="protein sequence ID" value="ABF41026"/>
    <property type="gene ID" value="Acid345_2025"/>
</dbReference>
<dbReference type="Gene3D" id="3.40.50.1820">
    <property type="entry name" value="alpha/beta hydrolase"/>
    <property type="match status" value="1"/>
</dbReference>
<feature type="chain" id="PRO_5004191070" evidence="2">
    <location>
        <begin position="21"/>
        <end position="301"/>
    </location>
</feature>
<protein>
    <submittedName>
        <fullName evidence="4">Alpha/beta hydrolase</fullName>
    </submittedName>
</protein>
<evidence type="ECO:0000259" key="3">
    <source>
        <dbReference type="Pfam" id="PF20434"/>
    </source>
</evidence>
<dbReference type="RefSeq" id="WP_011522827.1">
    <property type="nucleotide sequence ID" value="NC_008009.1"/>
</dbReference>
<proteinExistence type="predicted"/>
<dbReference type="AlphaFoldDB" id="Q1IQ24"/>
<dbReference type="OrthoDB" id="9794725at2"/>
<dbReference type="GO" id="GO:0016787">
    <property type="term" value="F:hydrolase activity"/>
    <property type="evidence" value="ECO:0007669"/>
    <property type="project" value="UniProtKB-KW"/>
</dbReference>
<dbReference type="Pfam" id="PF20434">
    <property type="entry name" value="BD-FAE"/>
    <property type="match status" value="1"/>
</dbReference>
<dbReference type="EMBL" id="CP000360">
    <property type="protein sequence ID" value="ABF41026.1"/>
    <property type="molecule type" value="Genomic_DNA"/>
</dbReference>
<evidence type="ECO:0000313" key="4">
    <source>
        <dbReference type="EMBL" id="ABF41026.1"/>
    </source>
</evidence>
<sequence length="301" mass="33061">MLKLSGLVVLFILASVAAFAQPDSASDKYLHIQTIRLWDSAAPGAISATDDDIPTLTVFEPWDAPPNHPAVIVVPGGAYKMLASIHEGREVADWFTSRGFTAFVLKYRLGPRYLYPAPLQDAQRAVRMVRSRAQQFGIDPERIGMLGFSAGGHLTAMAATTSDDGDPGARDPVDRLSSRLKFMVLVYPWLNAMELKQGDWISYCSVLEIPSDKCANFIQYSPLRGVSKKTPPTFIFHTADDDTVPVRTSTSFYQALQNAGVPVELHVYNSGPHGVGLAAQDPVLGTWPTLLDRWLRSLKLM</sequence>
<accession>Q1IQ24</accession>
<dbReference type="InterPro" id="IPR049492">
    <property type="entry name" value="BD-FAE-like_dom"/>
</dbReference>
<dbReference type="PANTHER" id="PTHR48081">
    <property type="entry name" value="AB HYDROLASE SUPERFAMILY PROTEIN C4A8.06C"/>
    <property type="match status" value="1"/>
</dbReference>
<gene>
    <name evidence="4" type="ordered locus">Acid345_2025</name>
</gene>
<keyword evidence="2" id="KW-0732">Signal</keyword>
<keyword evidence="5" id="KW-1185">Reference proteome</keyword>